<keyword evidence="12" id="KW-1185">Reference proteome</keyword>
<evidence type="ECO:0000256" key="8">
    <source>
        <dbReference type="ARBA" id="ARBA00022989"/>
    </source>
</evidence>
<evidence type="ECO:0000256" key="5">
    <source>
        <dbReference type="ARBA" id="ARBA00022500"/>
    </source>
</evidence>
<evidence type="ECO:0000256" key="7">
    <source>
        <dbReference type="ARBA" id="ARBA00022779"/>
    </source>
</evidence>
<dbReference type="InterPro" id="IPR005503">
    <property type="entry name" value="FliL"/>
</dbReference>
<keyword evidence="8" id="KW-1133">Transmembrane helix</keyword>
<evidence type="ECO:0000256" key="10">
    <source>
        <dbReference type="RuleBase" id="RU364125"/>
    </source>
</evidence>
<dbReference type="Proteomes" id="UP000464402">
    <property type="component" value="Chromosome"/>
</dbReference>
<comment type="similarity">
    <text evidence="3 10">Belongs to the FliL family.</text>
</comment>
<keyword evidence="11" id="KW-0969">Cilium</keyword>
<protein>
    <recommendedName>
        <fullName evidence="10">Flagellar protein FliL</fullName>
    </recommendedName>
</protein>
<dbReference type="EMBL" id="CP043727">
    <property type="protein sequence ID" value="QHB33943.1"/>
    <property type="molecule type" value="Genomic_DNA"/>
</dbReference>
<keyword evidence="6" id="KW-0812">Transmembrane</keyword>
<evidence type="ECO:0000313" key="11">
    <source>
        <dbReference type="EMBL" id="QHB33943.1"/>
    </source>
</evidence>
<dbReference type="KEGG" id="yca:F0T03_18455"/>
<dbReference type="AlphaFoldDB" id="A0A857F2P0"/>
<keyword evidence="9 10" id="KW-0472">Membrane</keyword>
<keyword evidence="11" id="KW-0282">Flagellum</keyword>
<keyword evidence="4" id="KW-1003">Cell membrane</keyword>
<dbReference type="GO" id="GO:0005886">
    <property type="term" value="C:plasma membrane"/>
    <property type="evidence" value="ECO:0007669"/>
    <property type="project" value="UniProtKB-SubCell"/>
</dbReference>
<dbReference type="Pfam" id="PF03748">
    <property type="entry name" value="FliL"/>
    <property type="match status" value="1"/>
</dbReference>
<evidence type="ECO:0000256" key="2">
    <source>
        <dbReference type="ARBA" id="ARBA00004162"/>
    </source>
</evidence>
<dbReference type="GO" id="GO:0071973">
    <property type="term" value="P:bacterial-type flagellum-dependent cell motility"/>
    <property type="evidence" value="ECO:0007669"/>
    <property type="project" value="InterPro"/>
</dbReference>
<gene>
    <name evidence="11" type="ORF">F0T03_18455</name>
</gene>
<evidence type="ECO:0000256" key="9">
    <source>
        <dbReference type="ARBA" id="ARBA00023136"/>
    </source>
</evidence>
<keyword evidence="7 10" id="KW-0283">Flagellar rotation</keyword>
<dbReference type="GO" id="GO:0009425">
    <property type="term" value="C:bacterial-type flagellum basal body"/>
    <property type="evidence" value="ECO:0007669"/>
    <property type="project" value="InterPro"/>
</dbReference>
<evidence type="ECO:0000256" key="1">
    <source>
        <dbReference type="ARBA" id="ARBA00002254"/>
    </source>
</evidence>
<evidence type="ECO:0000256" key="3">
    <source>
        <dbReference type="ARBA" id="ARBA00008281"/>
    </source>
</evidence>
<evidence type="ECO:0000313" key="12">
    <source>
        <dbReference type="Proteomes" id="UP000464402"/>
    </source>
</evidence>
<comment type="function">
    <text evidence="1 10">Controls the rotational direction of flagella during chemotaxis.</text>
</comment>
<organism evidence="11 12">
    <name type="scientific">Yersinia canariae</name>
    <dbReference type="NCBI Taxonomy" id="2607663"/>
    <lineage>
        <taxon>Bacteria</taxon>
        <taxon>Pseudomonadati</taxon>
        <taxon>Pseudomonadota</taxon>
        <taxon>Gammaproteobacteria</taxon>
        <taxon>Enterobacterales</taxon>
        <taxon>Yersiniaceae</taxon>
        <taxon>Yersinia</taxon>
    </lineage>
</organism>
<keyword evidence="11" id="KW-0966">Cell projection</keyword>
<proteinExistence type="inferred from homology"/>
<evidence type="ECO:0000256" key="6">
    <source>
        <dbReference type="ARBA" id="ARBA00022692"/>
    </source>
</evidence>
<dbReference type="GO" id="GO:0006935">
    <property type="term" value="P:chemotaxis"/>
    <property type="evidence" value="ECO:0007669"/>
    <property type="project" value="UniProtKB-KW"/>
</dbReference>
<name>A0A857F2P0_9GAMM</name>
<reference evidence="12" key="1">
    <citation type="submission" date="2019-09" db="EMBL/GenBank/DDBJ databases">
        <title>Yersinia canariae sp. nov., isolated from a human yersiniosis case.</title>
        <authorList>
            <person name="Nguyen S.V."/>
            <person name="Greig D."/>
            <person name="Hurley D."/>
            <person name="Cao Y."/>
            <person name="McCabe E."/>
            <person name="Mitchell M."/>
            <person name="Jenkins C."/>
            <person name="Fanning S."/>
        </authorList>
    </citation>
    <scope>NUCLEOTIDE SEQUENCE [LARGE SCALE GENOMIC DNA]</scope>
    <source>
        <strain evidence="12">NCTC 14382</strain>
    </source>
</reference>
<accession>A0A857F2P0</accession>
<evidence type="ECO:0000256" key="4">
    <source>
        <dbReference type="ARBA" id="ARBA00022475"/>
    </source>
</evidence>
<keyword evidence="5 10" id="KW-0145">Chemotaxis</keyword>
<comment type="subcellular location">
    <subcellularLocation>
        <location evidence="10">Cell inner membrane</location>
    </subcellularLocation>
    <subcellularLocation>
        <location evidence="2">Cell membrane</location>
        <topology evidence="2">Single-pass membrane protein</topology>
    </subcellularLocation>
</comment>
<sequence length="156" mass="17877">MNTEKKIFPLRMWILLLLISLIVVVAILARDVIQDKLKDEPVTVSKSFIRGNKSVQFVEINNMIITLKDSENERYLQLELGVATGDDNDIKAVVSMGPVIRAATINLLSHMDYQAARNTSIIDLRRQLMGEYKRDFEKLNVPMPFDDVLISRLIFQ</sequence>
<dbReference type="RefSeq" id="WP_159679908.1">
    <property type="nucleotide sequence ID" value="NZ_CP043727.1"/>
</dbReference>
<keyword evidence="10" id="KW-0997">Cell inner membrane</keyword>